<feature type="region of interest" description="Disordered" evidence="2">
    <location>
        <begin position="59"/>
        <end position="87"/>
    </location>
</feature>
<reference evidence="3 4" key="1">
    <citation type="journal article" date="2023" name="Life. Sci Alliance">
        <title>Evolutionary insights into 3D genome organization and epigenetic landscape of Vigna mungo.</title>
        <authorList>
            <person name="Junaid A."/>
            <person name="Singh B."/>
            <person name="Bhatia S."/>
        </authorList>
    </citation>
    <scope>NUCLEOTIDE SEQUENCE [LARGE SCALE GENOMIC DNA]</scope>
    <source>
        <strain evidence="3">Urdbean</strain>
    </source>
</reference>
<organism evidence="3 4">
    <name type="scientific">Vigna mungo</name>
    <name type="common">Black gram</name>
    <name type="synonym">Phaseolus mungo</name>
    <dbReference type="NCBI Taxonomy" id="3915"/>
    <lineage>
        <taxon>Eukaryota</taxon>
        <taxon>Viridiplantae</taxon>
        <taxon>Streptophyta</taxon>
        <taxon>Embryophyta</taxon>
        <taxon>Tracheophyta</taxon>
        <taxon>Spermatophyta</taxon>
        <taxon>Magnoliopsida</taxon>
        <taxon>eudicotyledons</taxon>
        <taxon>Gunneridae</taxon>
        <taxon>Pentapetalae</taxon>
        <taxon>rosids</taxon>
        <taxon>fabids</taxon>
        <taxon>Fabales</taxon>
        <taxon>Fabaceae</taxon>
        <taxon>Papilionoideae</taxon>
        <taxon>50 kb inversion clade</taxon>
        <taxon>NPAAA clade</taxon>
        <taxon>indigoferoid/millettioid clade</taxon>
        <taxon>Phaseoleae</taxon>
        <taxon>Vigna</taxon>
    </lineage>
</organism>
<evidence type="ECO:0000313" key="4">
    <source>
        <dbReference type="Proteomes" id="UP001374535"/>
    </source>
</evidence>
<dbReference type="PANTHER" id="PTHR31360:SF1">
    <property type="entry name" value="OIL BODY-ASSOCIATED PROTEIN 2A"/>
    <property type="match status" value="1"/>
</dbReference>
<dbReference type="Pfam" id="PF06884">
    <property type="entry name" value="DUF1264"/>
    <property type="match status" value="1"/>
</dbReference>
<dbReference type="PANTHER" id="PTHR31360">
    <property type="match status" value="1"/>
</dbReference>
<dbReference type="EMBL" id="CP144692">
    <property type="protein sequence ID" value="WVY96907.1"/>
    <property type="molecule type" value="Genomic_DNA"/>
</dbReference>
<comment type="similarity">
    <text evidence="1">Belongs to the OBAP family.</text>
</comment>
<evidence type="ECO:0000313" key="3">
    <source>
        <dbReference type="EMBL" id="WVY96907.1"/>
    </source>
</evidence>
<dbReference type="Proteomes" id="UP001374535">
    <property type="component" value="Chromosome 9"/>
</dbReference>
<feature type="compositionally biased region" description="Pro residues" evidence="2">
    <location>
        <begin position="70"/>
        <end position="80"/>
    </location>
</feature>
<gene>
    <name evidence="3" type="ORF">V8G54_029058</name>
</gene>
<proteinExistence type="inferred from homology"/>
<evidence type="ECO:0008006" key="5">
    <source>
        <dbReference type="Google" id="ProtNLM"/>
    </source>
</evidence>
<protein>
    <recommendedName>
        <fullName evidence="5">Oil body-associated protein 2B</fullName>
    </recommendedName>
</protein>
<dbReference type="InterPro" id="IPR010686">
    <property type="entry name" value="OBAP-like"/>
</dbReference>
<accession>A0AAQ3MTE9</accession>
<keyword evidence="4" id="KW-1185">Reference proteome</keyword>
<evidence type="ECO:0000256" key="1">
    <source>
        <dbReference type="ARBA" id="ARBA00009740"/>
    </source>
</evidence>
<name>A0AAQ3MTE9_VIGMU</name>
<dbReference type="AlphaFoldDB" id="A0AAQ3MTE9"/>
<sequence length="306" mass="33950">MPQQSLSKLSHVIIAAGLRETKTSTISHVFIAACPHGKKTSTISHVTIAACPRGTKASTHLMASTDKSPEPTPAKGPEPTPGKEMGVGQHMIDKSAMMIQSLEPIKQISHHSCTFAIYSHDMSRQIETHHYCSRLNQNFIQCAVYDSDESDARLLGVEYIVSDDIFETMPPEEQKLWHSHAYEVKSGLLVNPRVPELVGKPDLENLAKTYGKFWCTWQADRGDRLPMGAPALMMSPQAVSPGLVRAELVHERDAKYSISSESLKSSRVDIPEPEIINPLADYWKQHGKGFAIDIDETEIKLRAPFP</sequence>
<evidence type="ECO:0000256" key="2">
    <source>
        <dbReference type="SAM" id="MobiDB-lite"/>
    </source>
</evidence>